<dbReference type="Gene3D" id="1.10.8.10">
    <property type="entry name" value="DNA helicase RuvA subunit, C-terminal domain"/>
    <property type="match status" value="1"/>
</dbReference>
<dbReference type="PANTHER" id="PTHR10662:SF22">
    <property type="entry name" value="NUCLEAR RNA EXPORT FACTOR 1"/>
    <property type="match status" value="1"/>
</dbReference>
<dbReference type="Pfam" id="PF03943">
    <property type="entry name" value="TAP_C"/>
    <property type="match status" value="1"/>
</dbReference>
<name>A0A167W0W7_9EURO</name>
<evidence type="ECO:0000256" key="7">
    <source>
        <dbReference type="ARBA" id="ARBA00022816"/>
    </source>
</evidence>
<gene>
    <name evidence="14" type="ORF">AAP_05095</name>
</gene>
<dbReference type="FunFam" id="1.10.8.10:FF:000018">
    <property type="entry name" value="Nuclear RNA export factor 1"/>
    <property type="match status" value="1"/>
</dbReference>
<keyword evidence="3" id="KW-0813">Transport</keyword>
<evidence type="ECO:0000256" key="4">
    <source>
        <dbReference type="ARBA" id="ARBA00022490"/>
    </source>
</evidence>
<dbReference type="Pfam" id="PF24048">
    <property type="entry name" value="LRR_NXF1-5"/>
    <property type="match status" value="1"/>
</dbReference>
<accession>A0A167W0W7</accession>
<keyword evidence="4" id="KW-0963">Cytoplasm</keyword>
<comment type="similarity">
    <text evidence="2">Belongs to the NXF family.</text>
</comment>
<dbReference type="InterPro" id="IPR005637">
    <property type="entry name" value="TAP_C_dom"/>
</dbReference>
<keyword evidence="15" id="KW-1185">Reference proteome</keyword>
<keyword evidence="8" id="KW-0539">Nucleus</keyword>
<dbReference type="SUPFAM" id="SSF54427">
    <property type="entry name" value="NTF2-like"/>
    <property type="match status" value="1"/>
</dbReference>
<dbReference type="CDD" id="cd14342">
    <property type="entry name" value="UBA_TAP-C"/>
    <property type="match status" value="1"/>
</dbReference>
<evidence type="ECO:0000256" key="1">
    <source>
        <dbReference type="ARBA" id="ARBA00004123"/>
    </source>
</evidence>
<dbReference type="GO" id="GO:0003723">
    <property type="term" value="F:RNA binding"/>
    <property type="evidence" value="ECO:0007669"/>
    <property type="project" value="TreeGrafter"/>
</dbReference>
<feature type="domain" description="TAP-C" evidence="13">
    <location>
        <begin position="654"/>
        <end position="709"/>
    </location>
</feature>
<dbReference type="PANTHER" id="PTHR10662">
    <property type="entry name" value="NUCLEAR RNA EXPORT FACTOR"/>
    <property type="match status" value="1"/>
</dbReference>
<evidence type="ECO:0000259" key="12">
    <source>
        <dbReference type="PROSITE" id="PS50177"/>
    </source>
</evidence>
<keyword evidence="7" id="KW-0509">mRNA transport</keyword>
<dbReference type="InterPro" id="IPR032675">
    <property type="entry name" value="LRR_dom_sf"/>
</dbReference>
<comment type="subcellular location">
    <subcellularLocation>
        <location evidence="1">Nucleus</location>
    </subcellularLocation>
</comment>
<proteinExistence type="inferred from homology"/>
<dbReference type="InterPro" id="IPR001611">
    <property type="entry name" value="Leu-rich_rpt"/>
</dbReference>
<dbReference type="OrthoDB" id="25872at2759"/>
<dbReference type="FunFam" id="3.80.10.10:FF:000296">
    <property type="entry name" value="mRNA export factor MEX67"/>
    <property type="match status" value="1"/>
</dbReference>
<reference evidence="14 15" key="1">
    <citation type="journal article" date="2016" name="Genome Biol. Evol.">
        <title>Divergent and convergent evolution of fungal pathogenicity.</title>
        <authorList>
            <person name="Shang Y."/>
            <person name="Xiao G."/>
            <person name="Zheng P."/>
            <person name="Cen K."/>
            <person name="Zhan S."/>
            <person name="Wang C."/>
        </authorList>
    </citation>
    <scope>NUCLEOTIDE SEQUENCE [LARGE SCALE GENOMIC DNA]</scope>
    <source>
        <strain evidence="14 15">ARSEF 7405</strain>
    </source>
</reference>
<dbReference type="PROSITE" id="PS51450">
    <property type="entry name" value="LRR"/>
    <property type="match status" value="1"/>
</dbReference>
<dbReference type="SUPFAM" id="SSF52058">
    <property type="entry name" value="L domain-like"/>
    <property type="match status" value="1"/>
</dbReference>
<dbReference type="SMART" id="SM00804">
    <property type="entry name" value="TAP_C"/>
    <property type="match status" value="1"/>
</dbReference>
<evidence type="ECO:0000313" key="14">
    <source>
        <dbReference type="EMBL" id="KZZ88274.1"/>
    </source>
</evidence>
<evidence type="ECO:0000256" key="2">
    <source>
        <dbReference type="ARBA" id="ARBA00009285"/>
    </source>
</evidence>
<dbReference type="SUPFAM" id="SSF46934">
    <property type="entry name" value="UBA-like"/>
    <property type="match status" value="1"/>
</dbReference>
<evidence type="ECO:0000256" key="6">
    <source>
        <dbReference type="ARBA" id="ARBA00022737"/>
    </source>
</evidence>
<evidence type="ECO:0000256" key="5">
    <source>
        <dbReference type="ARBA" id="ARBA00022614"/>
    </source>
</evidence>
<dbReference type="InterPro" id="IPR057125">
    <property type="entry name" value="NXF1/2/3/5-like_LRR"/>
</dbReference>
<dbReference type="FunFam" id="3.10.450.50:FF:000013">
    <property type="entry name" value="mRNA export factor mex67"/>
    <property type="match status" value="1"/>
</dbReference>
<evidence type="ECO:0000256" key="9">
    <source>
        <dbReference type="ARBA" id="ARBA00055253"/>
    </source>
</evidence>
<dbReference type="Proteomes" id="UP000242877">
    <property type="component" value="Unassembled WGS sequence"/>
</dbReference>
<dbReference type="Gene3D" id="3.80.10.10">
    <property type="entry name" value="Ribonuclease Inhibitor"/>
    <property type="match status" value="1"/>
</dbReference>
<evidence type="ECO:0000256" key="8">
    <source>
        <dbReference type="ARBA" id="ARBA00023242"/>
    </source>
</evidence>
<organism evidence="14 15">
    <name type="scientific">Ascosphaera apis ARSEF 7405</name>
    <dbReference type="NCBI Taxonomy" id="392613"/>
    <lineage>
        <taxon>Eukaryota</taxon>
        <taxon>Fungi</taxon>
        <taxon>Dikarya</taxon>
        <taxon>Ascomycota</taxon>
        <taxon>Pezizomycotina</taxon>
        <taxon>Eurotiomycetes</taxon>
        <taxon>Eurotiomycetidae</taxon>
        <taxon>Onygenales</taxon>
        <taxon>Ascosphaeraceae</taxon>
        <taxon>Ascosphaera</taxon>
    </lineage>
</organism>
<comment type="caution">
    <text evidence="14">The sequence shown here is derived from an EMBL/GenBank/DDBJ whole genome shotgun (WGS) entry which is preliminary data.</text>
</comment>
<evidence type="ECO:0000256" key="11">
    <source>
        <dbReference type="SAM" id="MobiDB-lite"/>
    </source>
</evidence>
<keyword evidence="5" id="KW-0433">Leucine-rich repeat</keyword>
<dbReference type="EMBL" id="AZGZ01000027">
    <property type="protein sequence ID" value="KZZ88274.1"/>
    <property type="molecule type" value="Genomic_DNA"/>
</dbReference>
<evidence type="ECO:0000256" key="10">
    <source>
        <dbReference type="ARBA" id="ARBA00069694"/>
    </source>
</evidence>
<evidence type="ECO:0000259" key="13">
    <source>
        <dbReference type="PROSITE" id="PS51281"/>
    </source>
</evidence>
<dbReference type="InterPro" id="IPR018222">
    <property type="entry name" value="Nuclear_transport_factor_2_euk"/>
</dbReference>
<feature type="domain" description="NTF2" evidence="12">
    <location>
        <begin position="400"/>
        <end position="574"/>
    </location>
</feature>
<feature type="region of interest" description="Disordered" evidence="11">
    <location>
        <begin position="1"/>
        <end position="75"/>
    </location>
</feature>
<dbReference type="PROSITE" id="PS50177">
    <property type="entry name" value="NTF2_DOMAIN"/>
    <property type="match status" value="1"/>
</dbReference>
<dbReference type="InterPro" id="IPR030217">
    <property type="entry name" value="NXF_fam"/>
</dbReference>
<keyword evidence="6" id="KW-0677">Repeat</keyword>
<dbReference type="Pfam" id="PF18444">
    <property type="entry name" value="RRM_9"/>
    <property type="match status" value="1"/>
</dbReference>
<evidence type="ECO:0000313" key="15">
    <source>
        <dbReference type="Proteomes" id="UP000242877"/>
    </source>
</evidence>
<dbReference type="InterPro" id="IPR040736">
    <property type="entry name" value="Mex67_RRM"/>
</dbReference>
<dbReference type="Pfam" id="PF22602">
    <property type="entry name" value="NXF_NTF2"/>
    <property type="match status" value="1"/>
</dbReference>
<dbReference type="VEuPathDB" id="FungiDB:AAP_05095"/>
<sequence>MMRGRSGPSARPNTSRGGIRKRTAGGRTDRDGDLDMDTGRASGKIAKKGRGNARGRGDTAKRHGAGDARGPGDRSRIDALQDLITTGSSQVNIRTKKDLHTGPAAKSKPFSLVEFSVRGWRDGEAALDADGGAKRLVSFIERKASPRNNAGRPVKISKWRKEDDALIISVRSDQAHSVNRINGYEFIGSKLSIKMLSDNAAIAKTSEKPEYQSQSTADIKVKMTLFLNKRYVPDAKVLDLSRLRSDPDLVAMGMFESPTTEAKVFPALMKVCELTHESVEKRSEAIKSVTLANNELRNITTVTTLSQTFPQLLNLDLSNNHISDFDDLIAWRWKFRDLDFLDLSNNPICTNPAFKETMMKWYPKLRSLNQTMVRTTEEVAAINRAPIPVVGPHFQDQSNIAENFVKGFFVGFDNDRENIVRGIYDAHSTFSLNVNTTMPKALQGGSTSGWDYYIRKSRNLTKLTQLTARMTRLYTGVDQILEAWKALPTTRHPDIMGSPQDWLIECHALPTLPNYMVTPVSGVGGLIITVHGKFDELDSVSGKVVHTRSFDRVFTLGPGNGIGGLRVNNDVLTLRHYGGSGAWIPDGAAPVTHAAAPISQPVVPSVPAGGVIPSVAPSAVPSAVPSIDPAHAQAHPQAKAGYGVALPGKPETQVKQEQAVLQVSFQTNMTLEYSEMALSGNGWDIDAALKDFERLKAQGSLPEAAFLRQP</sequence>
<dbReference type="Gene3D" id="3.10.450.50">
    <property type="match status" value="1"/>
</dbReference>
<dbReference type="InterPro" id="IPR002075">
    <property type="entry name" value="NTF2_dom"/>
</dbReference>
<dbReference type="InterPro" id="IPR032710">
    <property type="entry name" value="NTF2-like_dom_sf"/>
</dbReference>
<dbReference type="AlphaFoldDB" id="A0A167W0W7"/>
<dbReference type="GO" id="GO:0042272">
    <property type="term" value="C:nuclear RNA export factor complex"/>
    <property type="evidence" value="ECO:0007669"/>
    <property type="project" value="UniProtKB-ARBA"/>
</dbReference>
<dbReference type="PROSITE" id="PS51281">
    <property type="entry name" value="TAP_C"/>
    <property type="match status" value="1"/>
</dbReference>
<protein>
    <recommendedName>
        <fullName evidence="10">mRNA export factor MEX67</fullName>
    </recommendedName>
</protein>
<feature type="compositionally biased region" description="Basic and acidic residues" evidence="11">
    <location>
        <begin position="55"/>
        <end position="75"/>
    </location>
</feature>
<evidence type="ECO:0000256" key="3">
    <source>
        <dbReference type="ARBA" id="ARBA00022448"/>
    </source>
</evidence>
<comment type="function">
    <text evidence="9">Involved in the export of mRNA from the nucleus to the cytoplasm.</text>
</comment>
<dbReference type="InterPro" id="IPR009060">
    <property type="entry name" value="UBA-like_sf"/>
</dbReference>
<dbReference type="GO" id="GO:0016973">
    <property type="term" value="P:poly(A)+ mRNA export from nucleus"/>
    <property type="evidence" value="ECO:0007669"/>
    <property type="project" value="TreeGrafter"/>
</dbReference>